<dbReference type="Proteomes" id="UP000663834">
    <property type="component" value="Unassembled WGS sequence"/>
</dbReference>
<feature type="region of interest" description="Disordered" evidence="2">
    <location>
        <begin position="29"/>
        <end position="52"/>
    </location>
</feature>
<reference evidence="3" key="1">
    <citation type="submission" date="2021-02" db="EMBL/GenBank/DDBJ databases">
        <authorList>
            <person name="Nowell W R."/>
        </authorList>
    </citation>
    <scope>NUCLEOTIDE SEQUENCE</scope>
</reference>
<evidence type="ECO:0000313" key="3">
    <source>
        <dbReference type="EMBL" id="CAF1681550.1"/>
    </source>
</evidence>
<evidence type="ECO:0000256" key="2">
    <source>
        <dbReference type="SAM" id="MobiDB-lite"/>
    </source>
</evidence>
<dbReference type="AlphaFoldDB" id="A0A816H3E6"/>
<sequence length="609" mass="71618">MSYETYENVSAMQKDLICEGFDIQQRIKQHNDNEKNETPSSTLKRHTTNHSQINDDQYTDEYQDDDIEFQQINYNRQRKKRINKENDQRIHARTIINSNINNHRNLQTTITTTNNNIIDNSIRVSKHALDYASEYHHQPIIIECDPKLKDQREGSKFIQAFINYIKIDFYNQNVSYNKPLLFDLWWIDKEGNIRAITKSAEIAVYLSQVKRYPTEINSIKITPHPPNHLPVQHTAILKWVKNSISFNDLKDEIKNKYNSLFLIEEIMGTINDRNRHIRIELLDKKEYNAMLNSGKISIFGQLYDIDEFLPSPKLLICSKCNQPGHVKSYCKSASFDICRRCGNDRNNNDNHKECKINCHHCKGDHVSTDYKCPFIQEYRRRLIIELRKHPELLPPDIQLFIPSQYREQGERTKTIFNKSALNCQQRFDQQGIYDRNDFNVWPQISSHSSNTNMESSITNIQKTLNDETKAINNELKLIKKNFEEEQRKIENNYKQHLNTIKQGWLLMQQKIETQSQILSTINTAISQTLFSTCQKTINVMYNVINKIKLQTNLNDYDDVLNEMTIQASFINDIQATYSNHQVTLEKLLNRQNEALGNTWNLLSENTNGQ</sequence>
<dbReference type="OrthoDB" id="10039155at2759"/>
<organism evidence="3 5">
    <name type="scientific">Rotaria magnacalcarata</name>
    <dbReference type="NCBI Taxonomy" id="392030"/>
    <lineage>
        <taxon>Eukaryota</taxon>
        <taxon>Metazoa</taxon>
        <taxon>Spiralia</taxon>
        <taxon>Gnathifera</taxon>
        <taxon>Rotifera</taxon>
        <taxon>Eurotatoria</taxon>
        <taxon>Bdelloidea</taxon>
        <taxon>Philodinida</taxon>
        <taxon>Philodinidae</taxon>
        <taxon>Rotaria</taxon>
    </lineage>
</organism>
<dbReference type="EMBL" id="CAJNOW010020804">
    <property type="protein sequence ID" value="CAF1681550.1"/>
    <property type="molecule type" value="Genomic_DNA"/>
</dbReference>
<evidence type="ECO:0000313" key="4">
    <source>
        <dbReference type="EMBL" id="CAF4072138.1"/>
    </source>
</evidence>
<evidence type="ECO:0000256" key="1">
    <source>
        <dbReference type="SAM" id="Coils"/>
    </source>
</evidence>
<dbReference type="EMBL" id="CAJOBJ010006886">
    <property type="protein sequence ID" value="CAF4072138.1"/>
    <property type="molecule type" value="Genomic_DNA"/>
</dbReference>
<evidence type="ECO:0000313" key="5">
    <source>
        <dbReference type="Proteomes" id="UP000663834"/>
    </source>
</evidence>
<dbReference type="Proteomes" id="UP000681720">
    <property type="component" value="Unassembled WGS sequence"/>
</dbReference>
<comment type="caution">
    <text evidence="3">The sequence shown here is derived from an EMBL/GenBank/DDBJ whole genome shotgun (WGS) entry which is preliminary data.</text>
</comment>
<keyword evidence="1" id="KW-0175">Coiled coil</keyword>
<proteinExistence type="predicted"/>
<accession>A0A816H3E6</accession>
<gene>
    <name evidence="4" type="ORF">GIL414_LOCUS15573</name>
    <name evidence="3" type="ORF">KQP761_LOCUS36767</name>
</gene>
<protein>
    <recommendedName>
        <fullName evidence="6">CCHC-type domain-containing protein</fullName>
    </recommendedName>
</protein>
<evidence type="ECO:0008006" key="6">
    <source>
        <dbReference type="Google" id="ProtNLM"/>
    </source>
</evidence>
<name>A0A816H3E6_9BILA</name>
<feature type="coiled-coil region" evidence="1">
    <location>
        <begin position="465"/>
        <end position="499"/>
    </location>
</feature>